<dbReference type="Gene3D" id="3.40.190.290">
    <property type="match status" value="1"/>
</dbReference>
<dbReference type="InterPro" id="IPR036390">
    <property type="entry name" value="WH_DNA-bd_sf"/>
</dbReference>
<comment type="caution">
    <text evidence="6">The sequence shown here is derived from an EMBL/GenBank/DDBJ whole genome shotgun (WGS) entry which is preliminary data.</text>
</comment>
<sequence length="408" mass="45004">MHRIAPFLQAFGDQIAGSELFIRQLRLRMNAAAQRDHFVFEFGDARRNGHGVHVSSPSMKSVTQHSDADFPAAGVESLRQQLLVATLSLNRQMKLHQLSTLAAIADTGSIRAAARSLGLSPAAVTKAVRELEADMQAPLVIRSASGVTFTEFGRTLVVHARVVLGQLQRAQAEIDALRGAAAGKLSIGVTPWVALTFLPPTVQRFRQRMPEVQLEFFEGLLAVVQPRLRDGSLDFSIGRPPPASPQSEFHNVPLFSTHSAVVARRDHPKAGCRTLLELEDAEWVLNWDPASRESISDNLFRKRGMRVPHTIHLAHSLAVVLGLLAHTDMLSIFPWPLVEVTLAKENLWALPLRETVDETIVSITSRRGAPTSPAAACFLDCLREVIDEAARSQEPEQRRLFHSIELLL</sequence>
<dbReference type="InterPro" id="IPR000847">
    <property type="entry name" value="LysR_HTH_N"/>
</dbReference>
<dbReference type="Gene3D" id="1.10.10.10">
    <property type="entry name" value="Winged helix-like DNA-binding domain superfamily/Winged helix DNA-binding domain"/>
    <property type="match status" value="1"/>
</dbReference>
<dbReference type="EMBL" id="JACCAU010000001">
    <property type="protein sequence ID" value="NYH19313.1"/>
    <property type="molecule type" value="Genomic_DNA"/>
</dbReference>
<dbReference type="PROSITE" id="PS50931">
    <property type="entry name" value="HTH_LYSR"/>
    <property type="match status" value="1"/>
</dbReference>
<dbReference type="InterPro" id="IPR005119">
    <property type="entry name" value="LysR_subst-bd"/>
</dbReference>
<accession>A0A7Y9WG81</accession>
<dbReference type="Proteomes" id="UP000572540">
    <property type="component" value="Unassembled WGS sequence"/>
</dbReference>
<name>A0A7Y9WG81_9BURK</name>
<comment type="similarity">
    <text evidence="1">Belongs to the LysR transcriptional regulatory family.</text>
</comment>
<dbReference type="GO" id="GO:0003700">
    <property type="term" value="F:DNA-binding transcription factor activity"/>
    <property type="evidence" value="ECO:0007669"/>
    <property type="project" value="InterPro"/>
</dbReference>
<keyword evidence="3" id="KW-0238">DNA-binding</keyword>
<feature type="domain" description="HTH lysR-type" evidence="5">
    <location>
        <begin position="93"/>
        <end position="150"/>
    </location>
</feature>
<dbReference type="GO" id="GO:0003677">
    <property type="term" value="F:DNA binding"/>
    <property type="evidence" value="ECO:0007669"/>
    <property type="project" value="UniProtKB-KW"/>
</dbReference>
<evidence type="ECO:0000256" key="4">
    <source>
        <dbReference type="ARBA" id="ARBA00023163"/>
    </source>
</evidence>
<evidence type="ECO:0000259" key="5">
    <source>
        <dbReference type="PROSITE" id="PS50931"/>
    </source>
</evidence>
<evidence type="ECO:0000256" key="3">
    <source>
        <dbReference type="ARBA" id="ARBA00023125"/>
    </source>
</evidence>
<dbReference type="PANTHER" id="PTHR30419">
    <property type="entry name" value="HTH-TYPE TRANSCRIPTIONAL REGULATOR YBHD"/>
    <property type="match status" value="1"/>
</dbReference>
<evidence type="ECO:0000313" key="6">
    <source>
        <dbReference type="EMBL" id="NYH19313.1"/>
    </source>
</evidence>
<evidence type="ECO:0000256" key="1">
    <source>
        <dbReference type="ARBA" id="ARBA00009437"/>
    </source>
</evidence>
<dbReference type="Pfam" id="PF03466">
    <property type="entry name" value="LysR_substrate"/>
    <property type="match status" value="1"/>
</dbReference>
<dbReference type="SUPFAM" id="SSF53850">
    <property type="entry name" value="Periplasmic binding protein-like II"/>
    <property type="match status" value="1"/>
</dbReference>
<evidence type="ECO:0000256" key="2">
    <source>
        <dbReference type="ARBA" id="ARBA00023015"/>
    </source>
</evidence>
<dbReference type="AlphaFoldDB" id="A0A7Y9WG81"/>
<reference evidence="6 7" key="1">
    <citation type="submission" date="2020-07" db="EMBL/GenBank/DDBJ databases">
        <title>Exploring microbial biodiversity for novel pathways involved in the catabolism of aromatic compounds derived from lignin.</title>
        <authorList>
            <person name="Elkins J."/>
        </authorList>
    </citation>
    <scope>NUCLEOTIDE SEQUENCE [LARGE SCALE GENOMIC DNA]</scope>
    <source>
        <strain evidence="6 7">H2C3B</strain>
    </source>
</reference>
<keyword evidence="4" id="KW-0804">Transcription</keyword>
<dbReference type="InterPro" id="IPR036388">
    <property type="entry name" value="WH-like_DNA-bd_sf"/>
</dbReference>
<dbReference type="Pfam" id="PF00126">
    <property type="entry name" value="HTH_1"/>
    <property type="match status" value="1"/>
</dbReference>
<dbReference type="SUPFAM" id="SSF46785">
    <property type="entry name" value="Winged helix' DNA-binding domain"/>
    <property type="match status" value="1"/>
</dbReference>
<dbReference type="PANTHER" id="PTHR30419:SF30">
    <property type="entry name" value="LYSR FAMILY TRANSCRIPTIONAL REGULATOR"/>
    <property type="match status" value="1"/>
</dbReference>
<dbReference type="InterPro" id="IPR050950">
    <property type="entry name" value="HTH-type_LysR_regulators"/>
</dbReference>
<evidence type="ECO:0000313" key="7">
    <source>
        <dbReference type="Proteomes" id="UP000572540"/>
    </source>
</evidence>
<gene>
    <name evidence="6" type="ORF">GGD41_006541</name>
</gene>
<proteinExistence type="inferred from homology"/>
<keyword evidence="2" id="KW-0805">Transcription regulation</keyword>
<dbReference type="GO" id="GO:0005829">
    <property type="term" value="C:cytosol"/>
    <property type="evidence" value="ECO:0007669"/>
    <property type="project" value="TreeGrafter"/>
</dbReference>
<organism evidence="6 7">
    <name type="scientific">Paraburkholderia bryophila</name>
    <dbReference type="NCBI Taxonomy" id="420952"/>
    <lineage>
        <taxon>Bacteria</taxon>
        <taxon>Pseudomonadati</taxon>
        <taxon>Pseudomonadota</taxon>
        <taxon>Betaproteobacteria</taxon>
        <taxon>Burkholderiales</taxon>
        <taxon>Burkholderiaceae</taxon>
        <taxon>Paraburkholderia</taxon>
    </lineage>
</organism>
<protein>
    <submittedName>
        <fullName evidence="6">Molybdate transport repressor ModE-like protein</fullName>
    </submittedName>
</protein>